<dbReference type="PRINTS" id="PR00344">
    <property type="entry name" value="BCTRLSENSOR"/>
</dbReference>
<dbReference type="Gene3D" id="3.30.450.20">
    <property type="entry name" value="PAS domain"/>
    <property type="match status" value="2"/>
</dbReference>
<dbReference type="Gene3D" id="1.10.287.130">
    <property type="match status" value="1"/>
</dbReference>
<evidence type="ECO:0000256" key="7">
    <source>
        <dbReference type="ARBA" id="ARBA00022692"/>
    </source>
</evidence>
<dbReference type="EC" id="2.7.13.3" evidence="3"/>
<comment type="caution">
    <text evidence="17">The sequence shown here is derived from an EMBL/GenBank/DDBJ whole genome shotgun (WGS) entry which is preliminary data.</text>
</comment>
<dbReference type="SUPFAM" id="SSF55890">
    <property type="entry name" value="Sporulation response regulatory protein Spo0B"/>
    <property type="match status" value="1"/>
</dbReference>
<evidence type="ECO:0000256" key="5">
    <source>
        <dbReference type="ARBA" id="ARBA00022553"/>
    </source>
</evidence>
<feature type="transmembrane region" description="Helical" evidence="14">
    <location>
        <begin position="176"/>
        <end position="198"/>
    </location>
</feature>
<dbReference type="SUPFAM" id="SSF55874">
    <property type="entry name" value="ATPase domain of HSP90 chaperone/DNA topoisomerase II/histidine kinase"/>
    <property type="match status" value="1"/>
</dbReference>
<sequence length="533" mass="58574">MCMSLMGKKRQVKLRTKMNLLILLNLLFVLVLFIVTLSLIMVHREYGEIGSNALSEAKTVAGLPEVVQAFKNPNPASTIQPIAEEIRKESGAQFIVVSNMNLIRYSHPDTSQIGKHMVGDDDKQVLSGHGSITMAKGTLGLSIRGKYPIFNEKHQQIGVVSVGFLMQNIWKKLTSLILEIIGIGFIALVVGLIGAWLLSGHIKKEILNLEPYEIAFLTQQQAAILESIREGIVAIDTNGKIMTFNQEAKSMLEKNTGDFIGKSIKSILPNSRLHEIIEEGTSHYDQPMIMGNSLVVVNRIPVKLNGEVIGAVASFRDKLQLDQLDQRLADIGQYVDTLRSQRHEFMNKLHLISGLIHMKEFDLVKDLIEDVHHEQQSVLNFFLARVRDPAIVGVLIGKMHRAKELGIGLTISEYSEVSEICPHRETVLTILGNAIENAVEAIATKATEKDAAVISVYIKEERDQLILQVSDNGPGIDPELGDQIFADGGTTKGEGRGFGLALVSRLVSRLNGSVVMNSSSEGAVLQVSLPKEG</sequence>
<dbReference type="GO" id="GO:0030295">
    <property type="term" value="F:protein kinase activator activity"/>
    <property type="evidence" value="ECO:0007669"/>
    <property type="project" value="TreeGrafter"/>
</dbReference>
<feature type="domain" description="PAS" evidence="16">
    <location>
        <begin position="217"/>
        <end position="272"/>
    </location>
</feature>
<evidence type="ECO:0000256" key="11">
    <source>
        <dbReference type="ARBA" id="ARBA00022989"/>
    </source>
</evidence>
<keyword evidence="6" id="KW-0808">Transferase</keyword>
<dbReference type="AlphaFoldDB" id="A0A4V3ASY3"/>
<keyword evidence="9 17" id="KW-0418">Kinase</keyword>
<comment type="subcellular location">
    <subcellularLocation>
        <location evidence="2">Cell membrane</location>
        <topology evidence="2">Multi-pass membrane protein</topology>
    </subcellularLocation>
</comment>
<dbReference type="FunFam" id="3.30.450.20:FF:000018">
    <property type="entry name" value="Sensor histidine kinase DcuS"/>
    <property type="match status" value="1"/>
</dbReference>
<dbReference type="InterPro" id="IPR029151">
    <property type="entry name" value="Sensor-like_sf"/>
</dbReference>
<dbReference type="PANTHER" id="PTHR42878:SF7">
    <property type="entry name" value="SENSOR HISTIDINE KINASE GLRK"/>
    <property type="match status" value="1"/>
</dbReference>
<dbReference type="InterPro" id="IPR033463">
    <property type="entry name" value="sCache_3"/>
</dbReference>
<dbReference type="InterPro" id="IPR016120">
    <property type="entry name" value="Sig_transdc_His_kin_SpoOB"/>
</dbReference>
<dbReference type="InterPro" id="IPR004358">
    <property type="entry name" value="Sig_transdc_His_kin-like_C"/>
</dbReference>
<dbReference type="InterPro" id="IPR050351">
    <property type="entry name" value="BphY/WalK/GraS-like"/>
</dbReference>
<evidence type="ECO:0000256" key="2">
    <source>
        <dbReference type="ARBA" id="ARBA00004651"/>
    </source>
</evidence>
<comment type="catalytic activity">
    <reaction evidence="1">
        <text>ATP + protein L-histidine = ADP + protein N-phospho-L-histidine.</text>
        <dbReference type="EC" id="2.7.13.3"/>
    </reaction>
</comment>
<dbReference type="InterPro" id="IPR003594">
    <property type="entry name" value="HATPase_dom"/>
</dbReference>
<dbReference type="InterPro" id="IPR013767">
    <property type="entry name" value="PAS_fold"/>
</dbReference>
<dbReference type="Pfam" id="PF17203">
    <property type="entry name" value="sCache_3_2"/>
    <property type="match status" value="1"/>
</dbReference>
<reference evidence="17 18" key="1">
    <citation type="submission" date="2019-03" db="EMBL/GenBank/DDBJ databases">
        <title>Bacillus niacini sp. nov. a Nicotinate-Metabolizing Mesophile Isolated from Soil.</title>
        <authorList>
            <person name="Zhang G."/>
        </authorList>
    </citation>
    <scope>NUCLEOTIDE SEQUENCE [LARGE SCALE GENOMIC DNA]</scope>
    <source>
        <strain evidence="17 18">WN066</strain>
    </source>
</reference>
<dbReference type="Proteomes" id="UP000295132">
    <property type="component" value="Unassembled WGS sequence"/>
</dbReference>
<dbReference type="Pfam" id="PF00989">
    <property type="entry name" value="PAS"/>
    <property type="match status" value="1"/>
</dbReference>
<keyword evidence="12" id="KW-0902">Two-component regulatory system</keyword>
<dbReference type="SMART" id="SM00387">
    <property type="entry name" value="HATPase_c"/>
    <property type="match status" value="1"/>
</dbReference>
<evidence type="ECO:0000256" key="13">
    <source>
        <dbReference type="ARBA" id="ARBA00023136"/>
    </source>
</evidence>
<dbReference type="SUPFAM" id="SSF55785">
    <property type="entry name" value="PYP-like sensor domain (PAS domain)"/>
    <property type="match status" value="1"/>
</dbReference>
<dbReference type="PROSITE" id="PS50112">
    <property type="entry name" value="PAS"/>
    <property type="match status" value="1"/>
</dbReference>
<keyword evidence="11 14" id="KW-1133">Transmembrane helix</keyword>
<accession>A0A4V3ASY3</accession>
<dbReference type="GO" id="GO:0005886">
    <property type="term" value="C:plasma membrane"/>
    <property type="evidence" value="ECO:0007669"/>
    <property type="project" value="UniProtKB-SubCell"/>
</dbReference>
<dbReference type="InterPro" id="IPR035965">
    <property type="entry name" value="PAS-like_dom_sf"/>
</dbReference>
<keyword evidence="5" id="KW-0597">Phosphoprotein</keyword>
<gene>
    <name evidence="17" type="ORF">E2K98_27815</name>
</gene>
<dbReference type="Pfam" id="PF02518">
    <property type="entry name" value="HATPase_c"/>
    <property type="match status" value="1"/>
</dbReference>
<dbReference type="PROSITE" id="PS50109">
    <property type="entry name" value="HIS_KIN"/>
    <property type="match status" value="1"/>
</dbReference>
<evidence type="ECO:0000313" key="18">
    <source>
        <dbReference type="Proteomes" id="UP000295132"/>
    </source>
</evidence>
<feature type="transmembrane region" description="Helical" evidence="14">
    <location>
        <begin position="20"/>
        <end position="42"/>
    </location>
</feature>
<evidence type="ECO:0000256" key="14">
    <source>
        <dbReference type="SAM" id="Phobius"/>
    </source>
</evidence>
<dbReference type="InterPro" id="IPR036890">
    <property type="entry name" value="HATPase_C_sf"/>
</dbReference>
<evidence type="ECO:0000259" key="16">
    <source>
        <dbReference type="PROSITE" id="PS50112"/>
    </source>
</evidence>
<dbReference type="GO" id="GO:0000155">
    <property type="term" value="F:phosphorelay sensor kinase activity"/>
    <property type="evidence" value="ECO:0007669"/>
    <property type="project" value="InterPro"/>
</dbReference>
<evidence type="ECO:0000256" key="3">
    <source>
        <dbReference type="ARBA" id="ARBA00012438"/>
    </source>
</evidence>
<dbReference type="GO" id="GO:0005524">
    <property type="term" value="F:ATP binding"/>
    <property type="evidence" value="ECO:0007669"/>
    <property type="project" value="UniProtKB-KW"/>
</dbReference>
<dbReference type="GO" id="GO:0007234">
    <property type="term" value="P:osmosensory signaling via phosphorelay pathway"/>
    <property type="evidence" value="ECO:0007669"/>
    <property type="project" value="TreeGrafter"/>
</dbReference>
<name>A0A4V3ASY3_9BACI</name>
<dbReference type="Gene3D" id="3.30.565.10">
    <property type="entry name" value="Histidine kinase-like ATPase, C-terminal domain"/>
    <property type="match status" value="1"/>
</dbReference>
<keyword evidence="8" id="KW-0547">Nucleotide-binding</keyword>
<dbReference type="GO" id="GO:0000156">
    <property type="term" value="F:phosphorelay response regulator activity"/>
    <property type="evidence" value="ECO:0007669"/>
    <property type="project" value="TreeGrafter"/>
</dbReference>
<dbReference type="SUPFAM" id="SSF103190">
    <property type="entry name" value="Sensory domain-like"/>
    <property type="match status" value="1"/>
</dbReference>
<evidence type="ECO:0000313" key="17">
    <source>
        <dbReference type="EMBL" id="TDK55974.1"/>
    </source>
</evidence>
<protein>
    <recommendedName>
        <fullName evidence="3">histidine kinase</fullName>
        <ecNumber evidence="3">2.7.13.3</ecNumber>
    </recommendedName>
</protein>
<feature type="domain" description="Histidine kinase" evidence="15">
    <location>
        <begin position="430"/>
        <end position="533"/>
    </location>
</feature>
<evidence type="ECO:0000256" key="10">
    <source>
        <dbReference type="ARBA" id="ARBA00022840"/>
    </source>
</evidence>
<proteinExistence type="predicted"/>
<evidence type="ECO:0000256" key="12">
    <source>
        <dbReference type="ARBA" id="ARBA00023012"/>
    </source>
</evidence>
<evidence type="ECO:0000256" key="1">
    <source>
        <dbReference type="ARBA" id="ARBA00000085"/>
    </source>
</evidence>
<organism evidence="17 18">
    <name type="scientific">Bacillus salipaludis</name>
    <dbReference type="NCBI Taxonomy" id="2547811"/>
    <lineage>
        <taxon>Bacteria</taxon>
        <taxon>Bacillati</taxon>
        <taxon>Bacillota</taxon>
        <taxon>Bacilli</taxon>
        <taxon>Bacillales</taxon>
        <taxon>Bacillaceae</taxon>
        <taxon>Bacillus</taxon>
    </lineage>
</organism>
<dbReference type="InterPro" id="IPR039506">
    <property type="entry name" value="SPOB_a"/>
</dbReference>
<evidence type="ECO:0000256" key="9">
    <source>
        <dbReference type="ARBA" id="ARBA00022777"/>
    </source>
</evidence>
<dbReference type="InterPro" id="IPR005467">
    <property type="entry name" value="His_kinase_dom"/>
</dbReference>
<keyword evidence="13 14" id="KW-0472">Membrane</keyword>
<evidence type="ECO:0000256" key="8">
    <source>
        <dbReference type="ARBA" id="ARBA00022741"/>
    </source>
</evidence>
<dbReference type="InterPro" id="IPR000014">
    <property type="entry name" value="PAS"/>
</dbReference>
<keyword evidence="4" id="KW-1003">Cell membrane</keyword>
<keyword evidence="7 14" id="KW-0812">Transmembrane</keyword>
<dbReference type="PANTHER" id="PTHR42878">
    <property type="entry name" value="TWO-COMPONENT HISTIDINE KINASE"/>
    <property type="match status" value="1"/>
</dbReference>
<evidence type="ECO:0000256" key="4">
    <source>
        <dbReference type="ARBA" id="ARBA00022475"/>
    </source>
</evidence>
<dbReference type="CDD" id="cd00130">
    <property type="entry name" value="PAS"/>
    <property type="match status" value="1"/>
</dbReference>
<evidence type="ECO:0000259" key="15">
    <source>
        <dbReference type="PROSITE" id="PS50109"/>
    </source>
</evidence>
<dbReference type="SMART" id="SM00091">
    <property type="entry name" value="PAS"/>
    <property type="match status" value="1"/>
</dbReference>
<dbReference type="EMBL" id="SMYO01000028">
    <property type="protein sequence ID" value="TDK55974.1"/>
    <property type="molecule type" value="Genomic_DNA"/>
</dbReference>
<dbReference type="Pfam" id="PF14689">
    <property type="entry name" value="SPOB_a"/>
    <property type="match status" value="1"/>
</dbReference>
<keyword evidence="10" id="KW-0067">ATP-binding</keyword>
<dbReference type="GO" id="GO:0006355">
    <property type="term" value="P:regulation of DNA-templated transcription"/>
    <property type="evidence" value="ECO:0007669"/>
    <property type="project" value="InterPro"/>
</dbReference>
<evidence type="ECO:0000256" key="6">
    <source>
        <dbReference type="ARBA" id="ARBA00022679"/>
    </source>
</evidence>